<dbReference type="Proteomes" id="UP000597507">
    <property type="component" value="Unassembled WGS sequence"/>
</dbReference>
<feature type="domain" description="N-acetyltransferase" evidence="3">
    <location>
        <begin position="10"/>
        <end position="194"/>
    </location>
</feature>
<proteinExistence type="predicted"/>
<evidence type="ECO:0000313" key="5">
    <source>
        <dbReference type="Proteomes" id="UP000597507"/>
    </source>
</evidence>
<keyword evidence="1" id="KW-0808">Transferase</keyword>
<dbReference type="PROSITE" id="PS51186">
    <property type="entry name" value="GNAT"/>
    <property type="match status" value="1"/>
</dbReference>
<dbReference type="CDD" id="cd04301">
    <property type="entry name" value="NAT_SF"/>
    <property type="match status" value="1"/>
</dbReference>
<name>A0A8J2Z9X3_9PROT</name>
<evidence type="ECO:0000256" key="2">
    <source>
        <dbReference type="ARBA" id="ARBA00023315"/>
    </source>
</evidence>
<dbReference type="AlphaFoldDB" id="A0A8J2Z9X3"/>
<protein>
    <submittedName>
        <fullName evidence="4">N-acetyltransferase</fullName>
    </submittedName>
</protein>
<comment type="caution">
    <text evidence="4">The sequence shown here is derived from an EMBL/GenBank/DDBJ whole genome shotgun (WGS) entry which is preliminary data.</text>
</comment>
<dbReference type="InterPro" id="IPR016181">
    <property type="entry name" value="Acyl_CoA_acyltransferase"/>
</dbReference>
<gene>
    <name evidence="4" type="ORF">GCM10010964_11730</name>
</gene>
<reference evidence="4 5" key="1">
    <citation type="journal article" date="2014" name="Int. J. Syst. Evol. Microbiol.">
        <title>Complete genome sequence of Corynebacterium casei LMG S-19264T (=DSM 44701T), isolated from a smear-ripened cheese.</title>
        <authorList>
            <consortium name="US DOE Joint Genome Institute (JGI-PGF)"/>
            <person name="Walter F."/>
            <person name="Albersmeier A."/>
            <person name="Kalinowski J."/>
            <person name="Ruckert C."/>
        </authorList>
    </citation>
    <scope>NUCLEOTIDE SEQUENCE [LARGE SCALE GENOMIC DNA]</scope>
    <source>
        <strain evidence="4 5">CGMCC 1.16330</strain>
    </source>
</reference>
<keyword evidence="5" id="KW-1185">Reference proteome</keyword>
<organism evidence="4 5">
    <name type="scientific">Caldovatus sediminis</name>
    <dbReference type="NCBI Taxonomy" id="2041189"/>
    <lineage>
        <taxon>Bacteria</taxon>
        <taxon>Pseudomonadati</taxon>
        <taxon>Pseudomonadota</taxon>
        <taxon>Alphaproteobacteria</taxon>
        <taxon>Acetobacterales</taxon>
        <taxon>Roseomonadaceae</taxon>
        <taxon>Caldovatus</taxon>
    </lineage>
</organism>
<accession>A0A8J2Z9X3</accession>
<dbReference type="InterPro" id="IPR000182">
    <property type="entry name" value="GNAT_dom"/>
</dbReference>
<dbReference type="Pfam" id="PF00583">
    <property type="entry name" value="Acetyltransf_1"/>
    <property type="match status" value="1"/>
</dbReference>
<keyword evidence="2" id="KW-0012">Acyltransferase</keyword>
<sequence length="198" mass="21271">MTHTGSATTICIRRARPADAAAIGAVHAETWRNTYAGVLPDAYLAALCARRLGCAYERAILDRADGHAVFVAVASGAAGGQGGEPPAVVGFASGGRSRRPALAEGEIETLYLLEDFRERGAGRRLMRAMAAHLKAIGCRSVMLWVLRDNPTRWFYGRLGGRLAAREVIRFAGREVEQNAMVWDPIESLLAATAPAPER</sequence>
<dbReference type="SUPFAM" id="SSF55729">
    <property type="entry name" value="Acyl-CoA N-acyltransferases (Nat)"/>
    <property type="match status" value="1"/>
</dbReference>
<dbReference type="RefSeq" id="WP_188899084.1">
    <property type="nucleotide sequence ID" value="NZ_BMKS01000003.1"/>
</dbReference>
<evidence type="ECO:0000313" key="4">
    <source>
        <dbReference type="EMBL" id="GGG25387.1"/>
    </source>
</evidence>
<evidence type="ECO:0000259" key="3">
    <source>
        <dbReference type="PROSITE" id="PS51186"/>
    </source>
</evidence>
<dbReference type="PANTHER" id="PTHR43877">
    <property type="entry name" value="AMINOALKYLPHOSPHONATE N-ACETYLTRANSFERASE-RELATED-RELATED"/>
    <property type="match status" value="1"/>
</dbReference>
<dbReference type="GO" id="GO:0016747">
    <property type="term" value="F:acyltransferase activity, transferring groups other than amino-acyl groups"/>
    <property type="evidence" value="ECO:0007669"/>
    <property type="project" value="InterPro"/>
</dbReference>
<evidence type="ECO:0000256" key="1">
    <source>
        <dbReference type="ARBA" id="ARBA00022679"/>
    </source>
</evidence>
<dbReference type="Gene3D" id="3.40.630.30">
    <property type="match status" value="1"/>
</dbReference>
<dbReference type="EMBL" id="BMKS01000003">
    <property type="protein sequence ID" value="GGG25387.1"/>
    <property type="molecule type" value="Genomic_DNA"/>
</dbReference>
<dbReference type="InterPro" id="IPR050832">
    <property type="entry name" value="Bact_Acetyltransf"/>
</dbReference>